<dbReference type="InterPro" id="IPR022062">
    <property type="entry name" value="DUF3618"/>
</dbReference>
<reference evidence="2 3" key="1">
    <citation type="submission" date="2014-04" db="EMBL/GenBank/DDBJ databases">
        <title>Genome assembly of Hyalangium minutum DSM 14724.</title>
        <authorList>
            <person name="Sharma G."/>
            <person name="Subramanian S."/>
        </authorList>
    </citation>
    <scope>NUCLEOTIDE SEQUENCE [LARGE SCALE GENOMIC DNA]</scope>
    <source>
        <strain evidence="2 3">DSM 14724</strain>
    </source>
</reference>
<dbReference type="AlphaFoldDB" id="A0A085WAM4"/>
<name>A0A085WAM4_9BACT</name>
<keyword evidence="1" id="KW-0812">Transmembrane</keyword>
<dbReference type="Proteomes" id="UP000028725">
    <property type="component" value="Unassembled WGS sequence"/>
</dbReference>
<protein>
    <recommendedName>
        <fullName evidence="4">DUF3618 domain-containing protein</fullName>
    </recommendedName>
</protein>
<organism evidence="2 3">
    <name type="scientific">Hyalangium minutum</name>
    <dbReference type="NCBI Taxonomy" id="394096"/>
    <lineage>
        <taxon>Bacteria</taxon>
        <taxon>Pseudomonadati</taxon>
        <taxon>Myxococcota</taxon>
        <taxon>Myxococcia</taxon>
        <taxon>Myxococcales</taxon>
        <taxon>Cystobacterineae</taxon>
        <taxon>Archangiaceae</taxon>
        <taxon>Hyalangium</taxon>
    </lineage>
</organism>
<keyword evidence="1" id="KW-0472">Membrane</keyword>
<comment type="caution">
    <text evidence="2">The sequence shown here is derived from an EMBL/GenBank/DDBJ whole genome shotgun (WGS) entry which is preliminary data.</text>
</comment>
<dbReference type="Pfam" id="PF12277">
    <property type="entry name" value="DUF3618"/>
    <property type="match status" value="1"/>
</dbReference>
<gene>
    <name evidence="2" type="ORF">DB31_1755</name>
</gene>
<keyword evidence="3" id="KW-1185">Reference proteome</keyword>
<dbReference type="OrthoDB" id="5520974at2"/>
<evidence type="ECO:0000313" key="2">
    <source>
        <dbReference type="EMBL" id="KFE64737.1"/>
    </source>
</evidence>
<evidence type="ECO:0000256" key="1">
    <source>
        <dbReference type="SAM" id="Phobius"/>
    </source>
</evidence>
<evidence type="ECO:0008006" key="4">
    <source>
        <dbReference type="Google" id="ProtNLM"/>
    </source>
</evidence>
<dbReference type="EMBL" id="JMCB01000013">
    <property type="protein sequence ID" value="KFE64737.1"/>
    <property type="molecule type" value="Genomic_DNA"/>
</dbReference>
<sequence length="71" mass="7891">MPSNGQPKAEPRSPAALRAEIERTRAELATSVTALRQEVAETVDWRAWVRKRPLLAVGAAFTVGFVIAYRR</sequence>
<keyword evidence="1" id="KW-1133">Transmembrane helix</keyword>
<feature type="transmembrane region" description="Helical" evidence="1">
    <location>
        <begin position="53"/>
        <end position="69"/>
    </location>
</feature>
<accession>A0A085WAM4</accession>
<dbReference type="RefSeq" id="WP_044193692.1">
    <property type="nucleotide sequence ID" value="NZ_JMCB01000013.1"/>
</dbReference>
<evidence type="ECO:0000313" key="3">
    <source>
        <dbReference type="Proteomes" id="UP000028725"/>
    </source>
</evidence>
<dbReference type="STRING" id="394096.DB31_1755"/>
<proteinExistence type="predicted"/>